<sequence>MSPNISVEQLIQGDLAALLTRYGMVTGRLEILKRAGRQSGQGYLFGCSNGLSDIPAEEGGRERRFESR</sequence>
<dbReference type="EMBL" id="QBUD01000001">
    <property type="protein sequence ID" value="PUB18702.1"/>
    <property type="molecule type" value="Genomic_DNA"/>
</dbReference>
<gene>
    <name evidence="1" type="ORF">C8N45_101287</name>
</gene>
<keyword evidence="2" id="KW-1185">Reference proteome</keyword>
<reference evidence="1 2" key="1">
    <citation type="submission" date="2018-04" db="EMBL/GenBank/DDBJ databases">
        <title>Genomic Encyclopedia of Archaeal and Bacterial Type Strains, Phase II (KMG-II): from individual species to whole genera.</title>
        <authorList>
            <person name="Goeker M."/>
        </authorList>
    </citation>
    <scope>NUCLEOTIDE SEQUENCE [LARGE SCALE GENOMIC DNA]</scope>
    <source>
        <strain evidence="1 2">DSM 29955</strain>
    </source>
</reference>
<organism evidence="1 2">
    <name type="scientific">Yoonia sediminilitoris</name>
    <dbReference type="NCBI Taxonomy" id="1286148"/>
    <lineage>
        <taxon>Bacteria</taxon>
        <taxon>Pseudomonadati</taxon>
        <taxon>Pseudomonadota</taxon>
        <taxon>Alphaproteobacteria</taxon>
        <taxon>Rhodobacterales</taxon>
        <taxon>Paracoccaceae</taxon>
        <taxon>Yoonia</taxon>
    </lineage>
</organism>
<proteinExistence type="predicted"/>
<name>A0A2T6KQ79_9RHOB</name>
<accession>A0A2T6KQ79</accession>
<evidence type="ECO:0000313" key="1">
    <source>
        <dbReference type="EMBL" id="PUB18702.1"/>
    </source>
</evidence>
<comment type="caution">
    <text evidence="1">The sequence shown here is derived from an EMBL/GenBank/DDBJ whole genome shotgun (WGS) entry which is preliminary data.</text>
</comment>
<dbReference type="AlphaFoldDB" id="A0A2T6KQ79"/>
<evidence type="ECO:0000313" key="2">
    <source>
        <dbReference type="Proteomes" id="UP000244523"/>
    </source>
</evidence>
<dbReference type="Proteomes" id="UP000244523">
    <property type="component" value="Unassembled WGS sequence"/>
</dbReference>
<protein>
    <submittedName>
        <fullName evidence="1">Uncharacterized protein</fullName>
    </submittedName>
</protein>